<keyword evidence="3" id="KW-1185">Reference proteome</keyword>
<reference evidence="3" key="1">
    <citation type="submission" date="2023-07" db="EMBL/GenBank/DDBJ databases">
        <title>Draft genomic sequences of Priestia flexa CCM isolated from the soil of an abandoned mine contaminated by free cyanide in the high Andean zone of Tacna, Peru.</title>
        <authorList>
            <person name="Caceda Quiroz C.J."/>
            <person name="Maraza Chooque G.J."/>
            <person name="Fora Quispe G.L."/>
            <person name="Carpio Mamani M."/>
        </authorList>
    </citation>
    <scope>NUCLEOTIDE SEQUENCE [LARGE SCALE GENOMIC DNA]</scope>
    <source>
        <strain evidence="3">CCM</strain>
    </source>
</reference>
<dbReference type="RefSeq" id="WP_318757838.1">
    <property type="nucleotide sequence ID" value="NZ_JAWUZT010000089.1"/>
</dbReference>
<keyword evidence="2" id="KW-0378">Hydrolase</keyword>
<dbReference type="InterPro" id="IPR002711">
    <property type="entry name" value="HNH"/>
</dbReference>
<accession>A0ABU4JB94</accession>
<feature type="domain" description="HNH" evidence="1">
    <location>
        <begin position="218"/>
        <end position="272"/>
    </location>
</feature>
<proteinExistence type="predicted"/>
<dbReference type="Pfam" id="PF01844">
    <property type="entry name" value="HNH"/>
    <property type="match status" value="1"/>
</dbReference>
<gene>
    <name evidence="2" type="ORF">RIB56_19375</name>
</gene>
<sequence length="290" mass="33458">MKGYIGVTSREWFTYLSLHNKAGEFNFWRKDTKNFQSLIKGEPFFFLVKNDKRVKGERAVLGMATYLRFEVLKASEAWDRYHNANGDDEKEVFIGRMNAMFGAGAHTGQIGCIILTDFKTFHNPVLLSEIGIPFKNSVVSGKGITEAEVEAILEYGFSTVGDVMRKLTEVDRIGFTEDDEGFPEGKIKLKQHLIRERNPEVIQLAKERFLQKHGKLFCEVCEFDFQQYYGELGNGYIEGHHTKPVSEMDDNHETKVEDIALVCANCHRMLHRQRPWLSISELKQLLHMQR</sequence>
<dbReference type="CDD" id="cd00085">
    <property type="entry name" value="HNHc"/>
    <property type="match status" value="1"/>
</dbReference>
<evidence type="ECO:0000259" key="1">
    <source>
        <dbReference type="Pfam" id="PF01844"/>
    </source>
</evidence>
<dbReference type="InterPro" id="IPR003615">
    <property type="entry name" value="HNH_nuc"/>
</dbReference>
<comment type="caution">
    <text evidence="2">The sequence shown here is derived from an EMBL/GenBank/DDBJ whole genome shotgun (WGS) entry which is preliminary data.</text>
</comment>
<protein>
    <submittedName>
        <fullName evidence="2">HNH endonuclease</fullName>
    </submittedName>
</protein>
<evidence type="ECO:0000313" key="2">
    <source>
        <dbReference type="EMBL" id="MDW8518274.1"/>
    </source>
</evidence>
<dbReference type="EMBL" id="JAWUZT010000089">
    <property type="protein sequence ID" value="MDW8518274.1"/>
    <property type="molecule type" value="Genomic_DNA"/>
</dbReference>
<keyword evidence="2" id="KW-0255">Endonuclease</keyword>
<keyword evidence="2" id="KW-0540">Nuclease</keyword>
<dbReference type="Proteomes" id="UP001284771">
    <property type="component" value="Unassembled WGS sequence"/>
</dbReference>
<evidence type="ECO:0000313" key="3">
    <source>
        <dbReference type="Proteomes" id="UP001284771"/>
    </source>
</evidence>
<organism evidence="2 3">
    <name type="scientific">Priestia flexa</name>
    <dbReference type="NCBI Taxonomy" id="86664"/>
    <lineage>
        <taxon>Bacteria</taxon>
        <taxon>Bacillati</taxon>
        <taxon>Bacillota</taxon>
        <taxon>Bacilli</taxon>
        <taxon>Bacillales</taxon>
        <taxon>Bacillaceae</taxon>
        <taxon>Priestia</taxon>
    </lineage>
</organism>
<name>A0ABU4JB94_9BACI</name>
<dbReference type="GO" id="GO:0004519">
    <property type="term" value="F:endonuclease activity"/>
    <property type="evidence" value="ECO:0007669"/>
    <property type="project" value="UniProtKB-KW"/>
</dbReference>